<evidence type="ECO:0000259" key="13">
    <source>
        <dbReference type="SMART" id="SM00387"/>
    </source>
</evidence>
<evidence type="ECO:0000256" key="3">
    <source>
        <dbReference type="ARBA" id="ARBA00022490"/>
    </source>
</evidence>
<keyword evidence="17" id="KW-1185">Reference proteome</keyword>
<evidence type="ECO:0000256" key="10">
    <source>
        <dbReference type="HAMAP-Rule" id="MF_00505"/>
    </source>
</evidence>
<dbReference type="Proteomes" id="UP001431572">
    <property type="component" value="Chromosome 2"/>
</dbReference>
<dbReference type="PROSITE" id="PS00298">
    <property type="entry name" value="HSP90"/>
    <property type="match status" value="1"/>
</dbReference>
<dbReference type="FunFam" id="3.30.230.80:FF:000002">
    <property type="entry name" value="Molecular chaperone HtpG"/>
    <property type="match status" value="1"/>
</dbReference>
<evidence type="ECO:0000313" key="15">
    <source>
        <dbReference type="EMBL" id="WJW68365.1"/>
    </source>
</evidence>
<dbReference type="SUPFAM" id="SSF110942">
    <property type="entry name" value="HSP90 C-terminal domain"/>
    <property type="match status" value="1"/>
</dbReference>
<accession>A0A8T7M8R1</accession>
<feature type="binding site" evidence="11">
    <location>
        <position position="37"/>
    </location>
    <ligand>
        <name>ATP</name>
        <dbReference type="ChEBI" id="CHEBI:30616"/>
    </ligand>
</feature>
<feature type="region of interest" description="C" evidence="10">
    <location>
        <begin position="555"/>
        <end position="629"/>
    </location>
</feature>
<dbReference type="Pfam" id="PF00183">
    <property type="entry name" value="HSP90"/>
    <property type="match status" value="1"/>
</dbReference>
<feature type="binding site" evidence="11">
    <location>
        <position position="88"/>
    </location>
    <ligand>
        <name>ATP</name>
        <dbReference type="ChEBI" id="CHEBI:30616"/>
    </ligand>
</feature>
<feature type="binding site" evidence="11">
    <location>
        <position position="102"/>
    </location>
    <ligand>
        <name>ATP</name>
        <dbReference type="ChEBI" id="CHEBI:30616"/>
    </ligand>
</feature>
<keyword evidence="7 10" id="KW-0143">Chaperone</keyword>
<evidence type="ECO:0000313" key="14">
    <source>
        <dbReference type="EMBL" id="NWJ48431.1"/>
    </source>
</evidence>
<feature type="binding site" evidence="11">
    <location>
        <position position="177"/>
    </location>
    <ligand>
        <name>ATP</name>
        <dbReference type="ChEBI" id="CHEBI:30616"/>
    </ligand>
</feature>
<comment type="subunit">
    <text evidence="10">Homodimer.</text>
</comment>
<evidence type="ECO:0000256" key="11">
    <source>
        <dbReference type="PIRSR" id="PIRSR002583-1"/>
    </source>
</evidence>
<dbReference type="AlphaFoldDB" id="A0A8T7M8R1"/>
<evidence type="ECO:0000256" key="8">
    <source>
        <dbReference type="ARBA" id="ARBA00058590"/>
    </source>
</evidence>
<dbReference type="PIRSF" id="PIRSF002583">
    <property type="entry name" value="Hsp90"/>
    <property type="match status" value="1"/>
</dbReference>
<dbReference type="Gene3D" id="3.30.230.80">
    <property type="match status" value="1"/>
</dbReference>
<dbReference type="GO" id="GO:0140662">
    <property type="term" value="F:ATP-dependent protein folding chaperone"/>
    <property type="evidence" value="ECO:0007669"/>
    <property type="project" value="InterPro"/>
</dbReference>
<dbReference type="GO" id="GO:0016887">
    <property type="term" value="F:ATP hydrolysis activity"/>
    <property type="evidence" value="ECO:0007669"/>
    <property type="project" value="InterPro"/>
</dbReference>
<keyword evidence="4 10" id="KW-0547">Nucleotide-binding</keyword>
<feature type="coiled-coil region" evidence="12">
    <location>
        <begin position="496"/>
        <end position="523"/>
    </location>
</feature>
<feature type="region of interest" description="A; substrate-binding" evidence="10">
    <location>
        <begin position="1"/>
        <end position="337"/>
    </location>
</feature>
<dbReference type="InterPro" id="IPR037196">
    <property type="entry name" value="HSP90_C"/>
</dbReference>
<reference evidence="15" key="2">
    <citation type="journal article" date="2024" name="Nature">
        <title>Anoxygenic phototroph of the Chloroflexota uses a type I reaction centre.</title>
        <authorList>
            <person name="Tsuji J.M."/>
            <person name="Shaw N.A."/>
            <person name="Nagashima S."/>
            <person name="Venkiteswaran J.J."/>
            <person name="Schiff S.L."/>
            <person name="Watanabe T."/>
            <person name="Fukui M."/>
            <person name="Hanada S."/>
            <person name="Tank M."/>
            <person name="Neufeld J.D."/>
        </authorList>
    </citation>
    <scope>NUCLEOTIDE SEQUENCE</scope>
    <source>
        <strain evidence="15">L227-S17</strain>
    </source>
</reference>
<feature type="binding site" evidence="11">
    <location>
        <position position="96"/>
    </location>
    <ligand>
        <name>ATP</name>
        <dbReference type="ChEBI" id="CHEBI:30616"/>
    </ligand>
</feature>
<dbReference type="FunFam" id="3.30.565.10:FF:000009">
    <property type="entry name" value="Molecular chaperone HtpG"/>
    <property type="match status" value="1"/>
</dbReference>
<comment type="function">
    <text evidence="8 10">Molecular chaperone. Has ATPase activity.</text>
</comment>
<evidence type="ECO:0000256" key="1">
    <source>
        <dbReference type="ARBA" id="ARBA00004496"/>
    </source>
</evidence>
<dbReference type="EMBL" id="CP128400">
    <property type="protein sequence ID" value="WJW68365.1"/>
    <property type="molecule type" value="Genomic_DNA"/>
</dbReference>
<dbReference type="Gene3D" id="1.20.120.790">
    <property type="entry name" value="Heat shock protein 90, C-terminal domain"/>
    <property type="match status" value="1"/>
</dbReference>
<keyword evidence="3 10" id="KW-0963">Cytoplasm</keyword>
<comment type="similarity">
    <text evidence="2 10">Belongs to the heat shock protein 90 family.</text>
</comment>
<dbReference type="GO" id="GO:0005737">
    <property type="term" value="C:cytoplasm"/>
    <property type="evidence" value="ECO:0007669"/>
    <property type="project" value="UniProtKB-SubCell"/>
</dbReference>
<dbReference type="CDD" id="cd16927">
    <property type="entry name" value="HATPase_Hsp90-like"/>
    <property type="match status" value="1"/>
</dbReference>
<feature type="binding site" evidence="11">
    <location>
        <position position="337"/>
    </location>
    <ligand>
        <name>ATP</name>
        <dbReference type="ChEBI" id="CHEBI:30616"/>
    </ligand>
</feature>
<dbReference type="EMBL" id="JACATZ010000003">
    <property type="protein sequence ID" value="NWJ48431.1"/>
    <property type="molecule type" value="Genomic_DNA"/>
</dbReference>
<evidence type="ECO:0000256" key="4">
    <source>
        <dbReference type="ARBA" id="ARBA00022741"/>
    </source>
</evidence>
<feature type="binding site" evidence="11">
    <location>
        <position position="83"/>
    </location>
    <ligand>
        <name>ATP</name>
        <dbReference type="ChEBI" id="CHEBI:30616"/>
    </ligand>
</feature>
<evidence type="ECO:0000256" key="7">
    <source>
        <dbReference type="ARBA" id="ARBA00023186"/>
    </source>
</evidence>
<proteinExistence type="inferred from homology"/>
<name>A0A8T7M8R1_9CHLR</name>
<feature type="binding site" evidence="11">
    <location>
        <position position="41"/>
    </location>
    <ligand>
        <name>ATP</name>
        <dbReference type="ChEBI" id="CHEBI:30616"/>
    </ligand>
</feature>
<dbReference type="PRINTS" id="PR00775">
    <property type="entry name" value="HEATSHOCK90"/>
</dbReference>
<dbReference type="Proteomes" id="UP000521676">
    <property type="component" value="Unassembled WGS sequence"/>
</dbReference>
<dbReference type="InterPro" id="IPR019805">
    <property type="entry name" value="Heat_shock_protein_90_CS"/>
</dbReference>
<feature type="binding site" evidence="11">
    <location>
        <begin position="103"/>
        <end position="104"/>
    </location>
    <ligand>
        <name>ATP</name>
        <dbReference type="ChEBI" id="CHEBI:30616"/>
    </ligand>
</feature>
<dbReference type="NCBIfam" id="NF003555">
    <property type="entry name" value="PRK05218.1"/>
    <property type="match status" value="1"/>
</dbReference>
<dbReference type="SUPFAM" id="SSF54211">
    <property type="entry name" value="Ribosomal protein S5 domain 2-like"/>
    <property type="match status" value="1"/>
</dbReference>
<protein>
    <recommendedName>
        <fullName evidence="9 10">Chaperone protein HtpG</fullName>
    </recommendedName>
    <alternativeName>
        <fullName evidence="10">Heat shock protein HtpG</fullName>
    </alternativeName>
    <alternativeName>
        <fullName evidence="10">High temperature protein G</fullName>
    </alternativeName>
</protein>
<dbReference type="PANTHER" id="PTHR11528">
    <property type="entry name" value="HEAT SHOCK PROTEIN 90 FAMILY MEMBER"/>
    <property type="match status" value="1"/>
</dbReference>
<evidence type="ECO:0000256" key="9">
    <source>
        <dbReference type="ARBA" id="ARBA00070675"/>
    </source>
</evidence>
<comment type="subcellular location">
    <subcellularLocation>
        <location evidence="1 10">Cytoplasm</location>
    </subcellularLocation>
</comment>
<dbReference type="GO" id="GO:0051082">
    <property type="term" value="F:unfolded protein binding"/>
    <property type="evidence" value="ECO:0007669"/>
    <property type="project" value="UniProtKB-UniRule"/>
</dbReference>
<dbReference type="RefSeq" id="WP_341470270.1">
    <property type="nucleotide sequence ID" value="NZ_CP128400.1"/>
</dbReference>
<dbReference type="Gene3D" id="3.40.50.11260">
    <property type="match status" value="1"/>
</dbReference>
<dbReference type="InterPro" id="IPR020568">
    <property type="entry name" value="Ribosomal_Su5_D2-typ_SF"/>
</dbReference>
<feature type="binding site" evidence="11">
    <location>
        <begin position="125"/>
        <end position="130"/>
    </location>
    <ligand>
        <name>ATP</name>
        <dbReference type="ChEBI" id="CHEBI:30616"/>
    </ligand>
</feature>
<dbReference type="HAMAP" id="MF_00505">
    <property type="entry name" value="HSP90"/>
    <property type="match status" value="1"/>
</dbReference>
<sequence>MSVETQKETLGFQAEVKQLLDLMIHSLYSNKEIFLRELISNASDAVDKLRFEALSDSALYEADSDLKIRISYDKEARTIAISDNGIGMSRQEVIDNIGTIAKSGTREFFQALTGDQRKDANLIGQFGVGFYSSFIVADKVTVITRRAGLGAEHGVHWESDGNGEYTIENTNRELRGTDVVLHLRAEEDELLDGYSLRQIIRKYSDHINLPIVMKRESTEEGEPEDETVNKASALWARSRNEITDEEYNEFYKHVAHDFTDPLGRIHSRMEGKYEYTLLLYIPSRAPFDLYNRDSRHGVKLYVRRVFIMDDAEQLMPSYLRFVRGVVDSSDLPLNVSREILQHNKVIETIKAGAVKKVLGFLEDLSNNDKEKYATFWQEFGSALKEGVGEDSGNKENIARLLRFSTTLNDSEKQESSLDDYISRMKEGQEDIYYITAETFAAAKNSPLLEIFRKKGVEVLLLADLVDNYMVSHMYEYKGKSLQSVSKGVADLAGMSDEQEKQELQKSADEFKELTERIKNTLQNKVKEVRVSNRLTSSPSCIVADDNDIDPSLRRLLKAAGKDLPGGKPVFEINPNHSILQRLKAEGDDARFANWTHVLFDQALLAEGEQLEDPVSFVNRLNELLVALSA</sequence>
<evidence type="ECO:0000256" key="2">
    <source>
        <dbReference type="ARBA" id="ARBA00008239"/>
    </source>
</evidence>
<keyword evidence="6 10" id="KW-0346">Stress response</keyword>
<dbReference type="SMART" id="SM00387">
    <property type="entry name" value="HATPase_c"/>
    <property type="match status" value="1"/>
</dbReference>
<keyword evidence="12" id="KW-0175">Coiled coil</keyword>
<dbReference type="InterPro" id="IPR001404">
    <property type="entry name" value="Hsp90_fam"/>
</dbReference>
<reference evidence="14 16" key="1">
    <citation type="submission" date="2020-06" db="EMBL/GenBank/DDBJ databases">
        <title>Anoxygenic phototrophic Chloroflexota member uses a Type I reaction center.</title>
        <authorList>
            <person name="Tsuji J.M."/>
            <person name="Shaw N.A."/>
            <person name="Nagashima S."/>
            <person name="Venkiteswaran J."/>
            <person name="Schiff S.L."/>
            <person name="Hanada S."/>
            <person name="Tank M."/>
            <person name="Neufeld J.D."/>
        </authorList>
    </citation>
    <scope>NUCLEOTIDE SEQUENCE [LARGE SCALE GENOMIC DNA]</scope>
    <source>
        <strain evidence="14">L227-S17</strain>
    </source>
</reference>
<evidence type="ECO:0000313" key="16">
    <source>
        <dbReference type="Proteomes" id="UP000521676"/>
    </source>
</evidence>
<comment type="caution">
    <text evidence="10">Lacks conserved residue(s) required for the propagation of feature annotation.</text>
</comment>
<gene>
    <name evidence="10 14" type="primary">htpG</name>
    <name evidence="14" type="ORF">HXX08_21455</name>
    <name evidence="15" type="ORF">OZ401_003975</name>
</gene>
<evidence type="ECO:0000256" key="5">
    <source>
        <dbReference type="ARBA" id="ARBA00022840"/>
    </source>
</evidence>
<dbReference type="Gene3D" id="3.30.565.10">
    <property type="entry name" value="Histidine kinase-like ATPase, C-terminal domain"/>
    <property type="match status" value="1"/>
</dbReference>
<dbReference type="GO" id="GO:0005524">
    <property type="term" value="F:ATP binding"/>
    <property type="evidence" value="ECO:0007669"/>
    <property type="project" value="UniProtKB-UniRule"/>
</dbReference>
<organism evidence="14 16">
    <name type="scientific">Candidatus Chlorohelix allophototropha</name>
    <dbReference type="NCBI Taxonomy" id="3003348"/>
    <lineage>
        <taxon>Bacteria</taxon>
        <taxon>Bacillati</taxon>
        <taxon>Chloroflexota</taxon>
        <taxon>Chloroflexia</taxon>
        <taxon>Candidatus Chloroheliales</taxon>
        <taxon>Candidatus Chloroheliaceae</taxon>
        <taxon>Candidatus Chlorohelix</taxon>
    </lineage>
</organism>
<evidence type="ECO:0000256" key="6">
    <source>
        <dbReference type="ARBA" id="ARBA00023016"/>
    </source>
</evidence>
<dbReference type="SUPFAM" id="SSF55874">
    <property type="entry name" value="ATPase domain of HSP90 chaperone/DNA topoisomerase II/histidine kinase"/>
    <property type="match status" value="1"/>
</dbReference>
<dbReference type="Pfam" id="PF13589">
    <property type="entry name" value="HATPase_c_3"/>
    <property type="match status" value="1"/>
</dbReference>
<dbReference type="InterPro" id="IPR020575">
    <property type="entry name" value="Hsp90_N"/>
</dbReference>
<keyword evidence="5 10" id="KW-0067">ATP-binding</keyword>
<evidence type="ECO:0000256" key="12">
    <source>
        <dbReference type="SAM" id="Coils"/>
    </source>
</evidence>
<dbReference type="InterPro" id="IPR036890">
    <property type="entry name" value="HATPase_C_sf"/>
</dbReference>
<evidence type="ECO:0000313" key="17">
    <source>
        <dbReference type="Proteomes" id="UP001431572"/>
    </source>
</evidence>
<feature type="domain" description="Histidine kinase/HSP90-like ATPase" evidence="13">
    <location>
        <begin position="30"/>
        <end position="187"/>
    </location>
</feature>
<dbReference type="InterPro" id="IPR003594">
    <property type="entry name" value="HATPase_dom"/>
</dbReference>